<protein>
    <submittedName>
        <fullName evidence="2">Small GTP-binding protein</fullName>
    </submittedName>
</protein>
<dbReference type="PRINTS" id="PR00449">
    <property type="entry name" value="RASTRNSFRMNG"/>
</dbReference>
<dbReference type="GO" id="GO:0005737">
    <property type="term" value="C:cytoplasm"/>
    <property type="evidence" value="ECO:0007669"/>
    <property type="project" value="TreeGrafter"/>
</dbReference>
<dbReference type="SUPFAM" id="SSF52540">
    <property type="entry name" value="P-loop containing nucleoside triphosphate hydrolases"/>
    <property type="match status" value="1"/>
</dbReference>
<dbReference type="PANTHER" id="PTHR42714:SF6">
    <property type="entry name" value="TRANSLATION INITIATION FACTOR IF-2"/>
    <property type="match status" value="1"/>
</dbReference>
<comment type="caution">
    <text evidence="2">The sequence shown here is derived from an EMBL/GenBank/DDBJ whole genome shotgun (WGS) entry which is preliminary data.</text>
</comment>
<dbReference type="PANTHER" id="PTHR42714">
    <property type="entry name" value="TRNA MODIFICATION GTPASE GTPBP3"/>
    <property type="match status" value="1"/>
</dbReference>
<evidence type="ECO:0000259" key="1">
    <source>
        <dbReference type="Pfam" id="PF01926"/>
    </source>
</evidence>
<dbReference type="InterPro" id="IPR027417">
    <property type="entry name" value="P-loop_NTPase"/>
</dbReference>
<dbReference type="GO" id="GO:0005525">
    <property type="term" value="F:GTP binding"/>
    <property type="evidence" value="ECO:0007669"/>
    <property type="project" value="InterPro"/>
</dbReference>
<dbReference type="CDD" id="cd00880">
    <property type="entry name" value="Era_like"/>
    <property type="match status" value="1"/>
</dbReference>
<proteinExistence type="predicted"/>
<dbReference type="NCBIfam" id="TIGR00231">
    <property type="entry name" value="small_GTP"/>
    <property type="match status" value="1"/>
</dbReference>
<dbReference type="STRING" id="1069083.GCA_000371805_00969"/>
<dbReference type="AlphaFoldDB" id="N6VS92"/>
<organism evidence="2 3">
    <name type="scientific">Methanocaldococcus villosus KIN24-T80</name>
    <dbReference type="NCBI Taxonomy" id="1069083"/>
    <lineage>
        <taxon>Archaea</taxon>
        <taxon>Methanobacteriati</taxon>
        <taxon>Methanobacteriota</taxon>
        <taxon>Methanomada group</taxon>
        <taxon>Methanococci</taxon>
        <taxon>Methanococcales</taxon>
        <taxon>Methanocaldococcaceae</taxon>
        <taxon>Methanocaldococcus</taxon>
    </lineage>
</organism>
<dbReference type="Proteomes" id="UP000053695">
    <property type="component" value="Unassembled WGS sequence"/>
</dbReference>
<name>N6VS92_9EURY</name>
<dbReference type="EMBL" id="APMM01000030">
    <property type="protein sequence ID" value="ENN96021.1"/>
    <property type="molecule type" value="Genomic_DNA"/>
</dbReference>
<gene>
    <name evidence="2" type="ORF">J422_04750</name>
</gene>
<feature type="domain" description="G" evidence="1">
    <location>
        <begin position="4"/>
        <end position="132"/>
    </location>
</feature>
<evidence type="ECO:0000313" key="2">
    <source>
        <dbReference type="EMBL" id="ENN96021.1"/>
    </source>
</evidence>
<dbReference type="GO" id="GO:0002098">
    <property type="term" value="P:tRNA wobble uridine modification"/>
    <property type="evidence" value="ECO:0007669"/>
    <property type="project" value="TreeGrafter"/>
</dbReference>
<evidence type="ECO:0000313" key="3">
    <source>
        <dbReference type="Proteomes" id="UP000053695"/>
    </source>
</evidence>
<accession>N6VS92</accession>
<dbReference type="Pfam" id="PF01926">
    <property type="entry name" value="MMR_HSR1"/>
    <property type="match status" value="1"/>
</dbReference>
<dbReference type="RefSeq" id="WP_004591997.1">
    <property type="nucleotide sequence ID" value="NZ_APMM01000030.1"/>
</dbReference>
<dbReference type="GO" id="GO:0030488">
    <property type="term" value="P:tRNA methylation"/>
    <property type="evidence" value="ECO:0007669"/>
    <property type="project" value="TreeGrafter"/>
</dbReference>
<reference evidence="2 3" key="1">
    <citation type="journal article" date="2013" name="Genome Announc.">
        <title>Draft Genome Sequence of a Highly Flagellated, Fast-Swimming Archaeon, Methanocaldococcus villosus Strain KIN24-T80 (DSM 22612).</title>
        <authorList>
            <person name="Thennarasu S."/>
            <person name="Polireddy D."/>
            <person name="Antony A."/>
            <person name="Yada M.R."/>
            <person name="Algarawi S."/>
            <person name="Sivakumar N."/>
        </authorList>
    </citation>
    <scope>NUCLEOTIDE SEQUENCE [LARGE SCALE GENOMIC DNA]</scope>
    <source>
        <strain evidence="2 3">KIN24-T80</strain>
    </source>
</reference>
<dbReference type="PATRIC" id="fig|1069083.5.peg.929"/>
<dbReference type="OrthoDB" id="84946at2157"/>
<dbReference type="InterPro" id="IPR005225">
    <property type="entry name" value="Small_GTP-bd"/>
</dbReference>
<dbReference type="Gene3D" id="3.40.50.300">
    <property type="entry name" value="P-loop containing nucleotide triphosphate hydrolases"/>
    <property type="match status" value="1"/>
</dbReference>
<sequence length="180" mass="20575">MEFKIAIIGPENAGKSSIMNALFGKYVSFVSEVGGTTKMPIKKYWGKIKIGRKKQPEFADLIFIDLGGLYTERDKESPLKPGVLKKTFEVIEDADMIIHVVDGKIGLLRNFERLHHLLKFRYQKPIIVVINKSDLLSEDDKIKIKKYIEERLKNEPLLISAKTGEGIEDLLNLIISYLKR</sequence>
<keyword evidence="3" id="KW-1185">Reference proteome</keyword>
<dbReference type="InterPro" id="IPR006073">
    <property type="entry name" value="GTP-bd"/>
</dbReference>